<feature type="binding site" evidence="6">
    <location>
        <begin position="143"/>
        <end position="145"/>
    </location>
    <ligand>
        <name>NAD(+)</name>
        <dbReference type="ChEBI" id="CHEBI:57540"/>
    </ligand>
</feature>
<dbReference type="Proteomes" id="UP000244754">
    <property type="component" value="Chromosome"/>
</dbReference>
<keyword evidence="8" id="KW-1185">Reference proteome</keyword>
<dbReference type="InterPro" id="IPR022383">
    <property type="entry name" value="Lactate/malate_DH_C"/>
</dbReference>
<feature type="binding site" evidence="6">
    <location>
        <position position="119"/>
    </location>
    <ligand>
        <name>NAD(+)</name>
        <dbReference type="ChEBI" id="CHEBI:57540"/>
    </ligand>
</feature>
<dbReference type="FunFam" id="3.40.50.720:FF:000010">
    <property type="entry name" value="Malate dehydrogenase"/>
    <property type="match status" value="1"/>
</dbReference>
<dbReference type="Gene3D" id="3.90.110.10">
    <property type="entry name" value="Lactate dehydrogenase/glycoside hydrolase, family 4, C-terminal"/>
    <property type="match status" value="1"/>
</dbReference>
<dbReference type="GO" id="GO:0006108">
    <property type="term" value="P:malate metabolic process"/>
    <property type="evidence" value="ECO:0007669"/>
    <property type="project" value="InterPro"/>
</dbReference>
<dbReference type="NCBIfam" id="NF003916">
    <property type="entry name" value="PRK05442.1"/>
    <property type="match status" value="1"/>
</dbReference>
<dbReference type="EC" id="1.1.1.37" evidence="2 6"/>
<dbReference type="InterPro" id="IPR015955">
    <property type="entry name" value="Lactate_DH/Glyco_Ohase_4_C"/>
</dbReference>
<dbReference type="FunFam" id="3.90.110.10:FF:000002">
    <property type="entry name" value="Malate dehydrogenase"/>
    <property type="match status" value="1"/>
</dbReference>
<feature type="binding site" evidence="6">
    <location>
        <position position="145"/>
    </location>
    <ligand>
        <name>substrate</name>
    </ligand>
</feature>
<dbReference type="Gene3D" id="3.40.50.720">
    <property type="entry name" value="NAD(P)-binding Rossmann-like Domain"/>
    <property type="match status" value="1"/>
</dbReference>
<dbReference type="PIRSF" id="PIRSF000102">
    <property type="entry name" value="Lac_mal_DH"/>
    <property type="match status" value="1"/>
</dbReference>
<dbReference type="SUPFAM" id="SSF51735">
    <property type="entry name" value="NAD(P)-binding Rossmann-fold domains"/>
    <property type="match status" value="1"/>
</dbReference>
<feature type="binding site" evidence="6">
    <location>
        <begin position="25"/>
        <end position="31"/>
    </location>
    <ligand>
        <name>NAD(+)</name>
        <dbReference type="ChEBI" id="CHEBI:57540"/>
    </ligand>
</feature>
<proteinExistence type="inferred from homology"/>
<keyword evidence="4 6" id="KW-0560">Oxidoreductase</keyword>
<dbReference type="GO" id="GO:0006099">
    <property type="term" value="P:tricarboxylic acid cycle"/>
    <property type="evidence" value="ECO:0007669"/>
    <property type="project" value="UniProtKB-UniRule"/>
</dbReference>
<gene>
    <name evidence="6" type="primary">mdh</name>
    <name evidence="7" type="ORF">C3E79_08535</name>
</gene>
<dbReference type="Pfam" id="PF02866">
    <property type="entry name" value="Ldh_1_C"/>
    <property type="match status" value="1"/>
</dbReference>
<feature type="binding site" evidence="6">
    <location>
        <position position="106"/>
    </location>
    <ligand>
        <name>substrate</name>
    </ligand>
</feature>
<accession>A0A2S0WFG6</accession>
<comment type="similarity">
    <text evidence="1 6">Belongs to the LDH/MDH superfamily. MDH type 2 family.</text>
</comment>
<dbReference type="HAMAP" id="MF_01517">
    <property type="entry name" value="Malate_dehydrog_2"/>
    <property type="match status" value="1"/>
</dbReference>
<evidence type="ECO:0000313" key="8">
    <source>
        <dbReference type="Proteomes" id="UP000244754"/>
    </source>
</evidence>
<dbReference type="GO" id="GO:0030060">
    <property type="term" value="F:L-malate dehydrogenase (NAD+) activity"/>
    <property type="evidence" value="ECO:0007669"/>
    <property type="project" value="UniProtKB-UniRule"/>
</dbReference>
<dbReference type="InterPro" id="IPR001557">
    <property type="entry name" value="L-lactate/malate_DH"/>
</dbReference>
<organism evidence="7 8">
    <name type="scientific">Corynebacterium liangguodongii</name>
    <dbReference type="NCBI Taxonomy" id="2079535"/>
    <lineage>
        <taxon>Bacteria</taxon>
        <taxon>Bacillati</taxon>
        <taxon>Actinomycetota</taxon>
        <taxon>Actinomycetes</taxon>
        <taxon>Mycobacteriales</taxon>
        <taxon>Corynebacteriaceae</taxon>
        <taxon>Corynebacterium</taxon>
    </lineage>
</organism>
<protein>
    <recommendedName>
        <fullName evidence="3 6">Malate dehydrogenase</fullName>
        <ecNumber evidence="2 6">1.1.1.37</ecNumber>
    </recommendedName>
</protein>
<evidence type="ECO:0000256" key="3">
    <source>
        <dbReference type="ARBA" id="ARBA00020382"/>
    </source>
</evidence>
<dbReference type="PANTHER" id="PTHR23382">
    <property type="entry name" value="MALATE DEHYDROGENASE"/>
    <property type="match status" value="1"/>
</dbReference>
<dbReference type="AlphaFoldDB" id="A0A2S0WFG6"/>
<dbReference type="InterPro" id="IPR010945">
    <property type="entry name" value="Malate_DH_type2"/>
</dbReference>
<evidence type="ECO:0000313" key="7">
    <source>
        <dbReference type="EMBL" id="AWB84525.1"/>
    </source>
</evidence>
<sequence length="338" mass="35955">MEHRDNSLHADPTLDTSPVNVTVTGAGGNIAYSLLWRIAAGEVWGPSRRINLTLAEIPQAVRVAEGVAMELSDSALPLVGSINVTDSTERAFEGANAAFLVGAKPRGKGESREDLLAANGRIFLEQGRALNNSAAEDVRVLVVGNPANTNAYIANKAAPDIAPEHFNAMMRLDHNRAASMLAAKLGVASAAIEGLAVWGNHADTQFPDIAHARVGTEPVRDRLDEVWYVDEFIGRVARRGAEIIDVRGSSSAASAASAAIDHMRDWVRGTGGRWVTVASVSHGEYGVDEGLVFGFPAVGVNGRFSVVEGLELSDFQRQRIAANIESLRAEAAVADRLF</sequence>
<evidence type="ECO:0000256" key="2">
    <source>
        <dbReference type="ARBA" id="ARBA00012995"/>
    </source>
</evidence>
<feature type="active site" description="Proton acceptor" evidence="6">
    <location>
        <position position="201"/>
    </location>
</feature>
<feature type="binding site" evidence="6">
    <location>
        <position position="176"/>
    </location>
    <ligand>
        <name>substrate</name>
    </ligand>
</feature>
<comment type="catalytic activity">
    <reaction evidence="6">
        <text>(S)-malate + NAD(+) = oxaloacetate + NADH + H(+)</text>
        <dbReference type="Rhea" id="RHEA:21432"/>
        <dbReference type="ChEBI" id="CHEBI:15378"/>
        <dbReference type="ChEBI" id="CHEBI:15589"/>
        <dbReference type="ChEBI" id="CHEBI:16452"/>
        <dbReference type="ChEBI" id="CHEBI:57540"/>
        <dbReference type="ChEBI" id="CHEBI:57945"/>
        <dbReference type="EC" id="1.1.1.37"/>
    </reaction>
</comment>
<dbReference type="Pfam" id="PF00056">
    <property type="entry name" value="Ldh_1_N"/>
    <property type="match status" value="1"/>
</dbReference>
<dbReference type="NCBIfam" id="TIGR01759">
    <property type="entry name" value="MalateDH-SF1"/>
    <property type="match status" value="1"/>
</dbReference>
<dbReference type="InterPro" id="IPR036291">
    <property type="entry name" value="NAD(P)-bd_dom_sf"/>
</dbReference>
<evidence type="ECO:0000256" key="1">
    <source>
        <dbReference type="ARBA" id="ARBA00009613"/>
    </source>
</evidence>
<dbReference type="KEGG" id="clia:C3E79_08535"/>
<name>A0A2S0WFG6_9CORY</name>
<dbReference type="RefSeq" id="WP_108404534.1">
    <property type="nucleotide sequence ID" value="NZ_CP026948.1"/>
</dbReference>
<feature type="binding site" evidence="6">
    <location>
        <position position="112"/>
    </location>
    <ligand>
        <name>substrate</name>
    </ligand>
</feature>
<feature type="binding site" evidence="6">
    <location>
        <position position="126"/>
    </location>
    <ligand>
        <name>NAD(+)</name>
        <dbReference type="ChEBI" id="CHEBI:57540"/>
    </ligand>
</feature>
<dbReference type="SUPFAM" id="SSF56327">
    <property type="entry name" value="LDH C-terminal domain-like"/>
    <property type="match status" value="1"/>
</dbReference>
<keyword evidence="6" id="KW-0816">Tricarboxylic acid cycle</keyword>
<evidence type="ECO:0000256" key="6">
    <source>
        <dbReference type="HAMAP-Rule" id="MF_01517"/>
    </source>
</evidence>
<comment type="function">
    <text evidence="6">Catalyzes the reversible oxidation of malate to oxaloacetate.</text>
</comment>
<evidence type="ECO:0000256" key="5">
    <source>
        <dbReference type="ARBA" id="ARBA00023027"/>
    </source>
</evidence>
<reference evidence="8" key="1">
    <citation type="submission" date="2018-01" db="EMBL/GenBank/DDBJ databases">
        <authorList>
            <person name="Li J."/>
        </authorList>
    </citation>
    <scope>NUCLEOTIDE SEQUENCE [LARGE SCALE GENOMIC DNA]</scope>
    <source>
        <strain evidence="8">2184</strain>
    </source>
</reference>
<dbReference type="EMBL" id="CP026948">
    <property type="protein sequence ID" value="AWB84525.1"/>
    <property type="molecule type" value="Genomic_DNA"/>
</dbReference>
<evidence type="ECO:0000256" key="4">
    <source>
        <dbReference type="ARBA" id="ARBA00023002"/>
    </source>
</evidence>
<dbReference type="InterPro" id="IPR001236">
    <property type="entry name" value="Lactate/malate_DH_N"/>
</dbReference>
<keyword evidence="5 6" id="KW-0520">NAD</keyword>